<evidence type="ECO:0000256" key="1">
    <source>
        <dbReference type="SAM" id="Coils"/>
    </source>
</evidence>
<dbReference type="PANTHER" id="PTHR12577">
    <property type="entry name" value="DACHSHUND"/>
    <property type="match status" value="1"/>
</dbReference>
<feature type="region of interest" description="Disordered" evidence="2">
    <location>
        <begin position="86"/>
        <end position="130"/>
    </location>
</feature>
<dbReference type="GO" id="GO:0000978">
    <property type="term" value="F:RNA polymerase II cis-regulatory region sequence-specific DNA binding"/>
    <property type="evidence" value="ECO:0007669"/>
    <property type="project" value="TreeGrafter"/>
</dbReference>
<evidence type="ECO:0008006" key="5">
    <source>
        <dbReference type="Google" id="ProtNLM"/>
    </source>
</evidence>
<dbReference type="Ensembl" id="ENSSLDT00000004626.1">
    <property type="protein sequence ID" value="ENSSLDP00000004475.1"/>
    <property type="gene ID" value="ENSSLDG00000003452.1"/>
</dbReference>
<name>A0A3B4WKJ1_SERLL</name>
<dbReference type="GeneTree" id="ENSGT00390000001134"/>
<keyword evidence="1" id="KW-0175">Coiled coil</keyword>
<dbReference type="GO" id="GO:0005667">
    <property type="term" value="C:transcription regulator complex"/>
    <property type="evidence" value="ECO:0007669"/>
    <property type="project" value="TreeGrafter"/>
</dbReference>
<feature type="coiled-coil region" evidence="1">
    <location>
        <begin position="312"/>
        <end position="374"/>
    </location>
</feature>
<dbReference type="AlphaFoldDB" id="A0A3B4WKJ1"/>
<dbReference type="Proteomes" id="UP000261360">
    <property type="component" value="Unplaced"/>
</dbReference>
<keyword evidence="4" id="KW-1185">Reference proteome</keyword>
<feature type="region of interest" description="Disordered" evidence="2">
    <location>
        <begin position="197"/>
        <end position="224"/>
    </location>
</feature>
<dbReference type="GO" id="GO:0005634">
    <property type="term" value="C:nucleus"/>
    <property type="evidence" value="ECO:0007669"/>
    <property type="project" value="TreeGrafter"/>
</dbReference>
<proteinExistence type="predicted"/>
<evidence type="ECO:0000313" key="3">
    <source>
        <dbReference type="Ensembl" id="ENSSLDP00000004475.1"/>
    </source>
</evidence>
<dbReference type="STRING" id="1841481.ENSSLDP00000004475"/>
<protein>
    <recommendedName>
        <fullName evidence="5">Dachshund b</fullName>
    </recommendedName>
</protein>
<reference evidence="3" key="2">
    <citation type="submission" date="2025-09" db="UniProtKB">
        <authorList>
            <consortium name="Ensembl"/>
        </authorList>
    </citation>
    <scope>IDENTIFICATION</scope>
</reference>
<reference evidence="3" key="1">
    <citation type="submission" date="2025-08" db="UniProtKB">
        <authorList>
            <consortium name="Ensembl"/>
        </authorList>
    </citation>
    <scope>IDENTIFICATION</scope>
</reference>
<organism evidence="3 4">
    <name type="scientific">Seriola lalandi dorsalis</name>
    <dbReference type="NCBI Taxonomy" id="1841481"/>
    <lineage>
        <taxon>Eukaryota</taxon>
        <taxon>Metazoa</taxon>
        <taxon>Chordata</taxon>
        <taxon>Craniata</taxon>
        <taxon>Vertebrata</taxon>
        <taxon>Euteleostomi</taxon>
        <taxon>Actinopterygii</taxon>
        <taxon>Neopterygii</taxon>
        <taxon>Teleostei</taxon>
        <taxon>Neoteleostei</taxon>
        <taxon>Acanthomorphata</taxon>
        <taxon>Carangaria</taxon>
        <taxon>Carangiformes</taxon>
        <taxon>Carangidae</taxon>
        <taxon>Seriola</taxon>
    </lineage>
</organism>
<evidence type="ECO:0000313" key="4">
    <source>
        <dbReference type="Proteomes" id="UP000261360"/>
    </source>
</evidence>
<dbReference type="GO" id="GO:0000981">
    <property type="term" value="F:DNA-binding transcription factor activity, RNA polymerase II-specific"/>
    <property type="evidence" value="ECO:0007669"/>
    <property type="project" value="TreeGrafter"/>
</dbReference>
<dbReference type="PANTHER" id="PTHR12577:SF7">
    <property type="entry name" value="DACHSHUND HOMOLOG 2"/>
    <property type="match status" value="1"/>
</dbReference>
<accession>A0A3B4WKJ1</accession>
<dbReference type="InterPro" id="IPR052417">
    <property type="entry name" value="Dachshund_domain"/>
</dbReference>
<sequence length="393" mass="43275">VCAHKQLRQQIYLRGHPAVFFTFSLSSRPGRPPKRTLGVATMTDGSRLLPHGLLSPALLSQTGLTAAAMAEALKLQKMRMMMGFHGNSNQQRYHNGAESENDDTGGSEGSWEKEQRLLPPPSSVVAPPAGSASLHLSTLQQHSSLLANRLSNIPFMVMPHPLLPVGLPPASVAMAMNQMSQLSGLANMAAVPNASMLYESPRGSPSPCPSPSDDELHPLEPTSQSPSRVVALLPLFLPADNMVPLPLLKPTYEKLPLTSQSLTINHSNPPFAPFLLAEGLSSMETLLTNIQGLLKVAVESARSQDKHNQLERKELKLELERERDARQVLQKQLSSELQSRVSIQRRLKKEKKAKRKLQEALDFESRRREQVERALTGEQIHLCPRLFSSSMIS</sequence>
<evidence type="ECO:0000256" key="2">
    <source>
        <dbReference type="SAM" id="MobiDB-lite"/>
    </source>
</evidence>